<gene>
    <name evidence="3" type="ORF">CAMP_LOCUS5675</name>
</gene>
<keyword evidence="1" id="KW-0732">Signal</keyword>
<protein>
    <recommendedName>
        <fullName evidence="2">T20D4.11-like domain-containing protein</fullName>
    </recommendedName>
</protein>
<evidence type="ECO:0000313" key="3">
    <source>
        <dbReference type="EMBL" id="CAI5443038.1"/>
    </source>
</evidence>
<feature type="chain" id="PRO_5040306092" description="T20D4.11-like domain-containing protein" evidence="1">
    <location>
        <begin position="17"/>
        <end position="167"/>
    </location>
</feature>
<feature type="domain" description="T20D4.11-like" evidence="2">
    <location>
        <begin position="24"/>
        <end position="162"/>
    </location>
</feature>
<comment type="caution">
    <text evidence="3">The sequence shown here is derived from an EMBL/GenBank/DDBJ whole genome shotgun (WGS) entry which is preliminary data.</text>
</comment>
<organism evidence="3 4">
    <name type="scientific">Caenorhabditis angaria</name>
    <dbReference type="NCBI Taxonomy" id="860376"/>
    <lineage>
        <taxon>Eukaryota</taxon>
        <taxon>Metazoa</taxon>
        <taxon>Ecdysozoa</taxon>
        <taxon>Nematoda</taxon>
        <taxon>Chromadorea</taxon>
        <taxon>Rhabditida</taxon>
        <taxon>Rhabditina</taxon>
        <taxon>Rhabditomorpha</taxon>
        <taxon>Rhabditoidea</taxon>
        <taxon>Rhabditidae</taxon>
        <taxon>Peloderinae</taxon>
        <taxon>Caenorhabditis</taxon>
    </lineage>
</organism>
<evidence type="ECO:0000313" key="4">
    <source>
        <dbReference type="Proteomes" id="UP001152747"/>
    </source>
</evidence>
<evidence type="ECO:0000259" key="2">
    <source>
        <dbReference type="Pfam" id="PF01579"/>
    </source>
</evidence>
<evidence type="ECO:0000256" key="1">
    <source>
        <dbReference type="SAM" id="SignalP"/>
    </source>
</evidence>
<feature type="signal peptide" evidence="1">
    <location>
        <begin position="1"/>
        <end position="16"/>
    </location>
</feature>
<dbReference type="Pfam" id="PF01579">
    <property type="entry name" value="DUF19"/>
    <property type="match status" value="1"/>
</dbReference>
<keyword evidence="4" id="KW-1185">Reference proteome</keyword>
<name>A0A9P1IEA2_9PELO</name>
<sequence length="167" mass="18867">MIFLLILLFLFPIVQTSPICQLEKLLVCAINLQPLVNNKPEKNEDLDAEGIRLGKMCDELEKCSDVFLGCAKSVKGDKDLQKFSSMMERFPSHCDIVRLLGNEEFKPCAKKIQESALKKCTDEPPKNCKEWTSFGECAEKTVSGQCNAQNVETVKNLFKKHKGTYCK</sequence>
<dbReference type="AlphaFoldDB" id="A0A9P1IEA2"/>
<dbReference type="InterPro" id="IPR002542">
    <property type="entry name" value="T20D4.11-like_dom"/>
</dbReference>
<accession>A0A9P1IEA2</accession>
<dbReference type="Proteomes" id="UP001152747">
    <property type="component" value="Unassembled WGS sequence"/>
</dbReference>
<dbReference type="EMBL" id="CANHGI010000002">
    <property type="protein sequence ID" value="CAI5443038.1"/>
    <property type="molecule type" value="Genomic_DNA"/>
</dbReference>
<reference evidence="3" key="1">
    <citation type="submission" date="2022-11" db="EMBL/GenBank/DDBJ databases">
        <authorList>
            <person name="Kikuchi T."/>
        </authorList>
    </citation>
    <scope>NUCLEOTIDE SEQUENCE</scope>
    <source>
        <strain evidence="3">PS1010</strain>
    </source>
</reference>
<proteinExistence type="predicted"/>